<organism evidence="1">
    <name type="scientific">uncultured Coleofasciculus sp</name>
    <dbReference type="NCBI Taxonomy" id="1267456"/>
    <lineage>
        <taxon>Bacteria</taxon>
        <taxon>Bacillati</taxon>
        <taxon>Cyanobacteriota</taxon>
        <taxon>Cyanophyceae</taxon>
        <taxon>Coleofasciculales</taxon>
        <taxon>Coleofasciculaceae</taxon>
        <taxon>Coleofasciculus</taxon>
        <taxon>environmental samples</taxon>
    </lineage>
</organism>
<dbReference type="SUPFAM" id="SSF47226">
    <property type="entry name" value="Histidine-containing phosphotransfer domain, HPT domain"/>
    <property type="match status" value="1"/>
</dbReference>
<sequence length="95" mass="10716">MEAKVARANLRRHRLQGQKRRTRCCKRFVLLANTSKTLALPYKAHRLKLSLAALTATILGQLCQDLKKMSRGGTTMAASVWVSQLEVEYEEVEAT</sequence>
<proteinExistence type="predicted"/>
<protein>
    <submittedName>
        <fullName evidence="1">Uncharacterized protein</fullName>
    </submittedName>
</protein>
<dbReference type="AlphaFoldDB" id="A0A6J4H0I5"/>
<dbReference type="InterPro" id="IPR036641">
    <property type="entry name" value="HPT_dom_sf"/>
</dbReference>
<accession>A0A6J4H0I5</accession>
<dbReference type="Gene3D" id="1.20.120.160">
    <property type="entry name" value="HPT domain"/>
    <property type="match status" value="1"/>
</dbReference>
<dbReference type="GO" id="GO:0000160">
    <property type="term" value="P:phosphorelay signal transduction system"/>
    <property type="evidence" value="ECO:0007669"/>
    <property type="project" value="InterPro"/>
</dbReference>
<evidence type="ECO:0000313" key="1">
    <source>
        <dbReference type="EMBL" id="CAA9209569.1"/>
    </source>
</evidence>
<gene>
    <name evidence="1" type="ORF">AVDCRST_MAG92-26</name>
</gene>
<dbReference type="EMBL" id="CADCTM010000004">
    <property type="protein sequence ID" value="CAA9209569.1"/>
    <property type="molecule type" value="Genomic_DNA"/>
</dbReference>
<name>A0A6J4H0I5_9CYAN</name>
<reference evidence="1" key="1">
    <citation type="submission" date="2020-02" db="EMBL/GenBank/DDBJ databases">
        <authorList>
            <person name="Meier V. D."/>
        </authorList>
    </citation>
    <scope>NUCLEOTIDE SEQUENCE</scope>
    <source>
        <strain evidence="1">AVDCRST_MAG92</strain>
    </source>
</reference>